<dbReference type="PANTHER" id="PTHR11133:SF22">
    <property type="entry name" value="ALPHA-AMINOADIPIC SEMIALDEHYDE SYNTHASE, MITOCHONDRIAL"/>
    <property type="match status" value="1"/>
</dbReference>
<dbReference type="PIRSF" id="PIRSF018250">
    <property type="entry name" value="Saccharopine_DH_Lys"/>
    <property type="match status" value="1"/>
</dbReference>
<dbReference type="EC" id="1.5.1.7" evidence="3"/>
<evidence type="ECO:0000256" key="8">
    <source>
        <dbReference type="ARBA" id="ARBA00033228"/>
    </source>
</evidence>
<evidence type="ECO:0000259" key="10">
    <source>
        <dbReference type="SMART" id="SM01002"/>
    </source>
</evidence>
<evidence type="ECO:0000256" key="9">
    <source>
        <dbReference type="ARBA" id="ARBA00047860"/>
    </source>
</evidence>
<dbReference type="InterPro" id="IPR007886">
    <property type="entry name" value="AlaDH/PNT_N"/>
</dbReference>
<evidence type="ECO:0000256" key="3">
    <source>
        <dbReference type="ARBA" id="ARBA00012847"/>
    </source>
</evidence>
<keyword evidence="5" id="KW-0028">Amino-acid biosynthesis</keyword>
<comment type="pathway">
    <text evidence="1">Amino-acid biosynthesis; L-lysine biosynthesis via AAA pathway; L-lysine from L-alpha-aminoadipate (fungal route): step 3/3.</text>
</comment>
<accession>A0ABU1TMW8</accession>
<evidence type="ECO:0000256" key="6">
    <source>
        <dbReference type="ARBA" id="ARBA00023002"/>
    </source>
</evidence>
<reference evidence="12 13" key="1">
    <citation type="submission" date="2023-07" db="EMBL/GenBank/DDBJ databases">
        <title>Sorghum-associated microbial communities from plants grown in Nebraska, USA.</title>
        <authorList>
            <person name="Schachtman D."/>
        </authorList>
    </citation>
    <scope>NUCLEOTIDE SEQUENCE [LARGE SCALE GENOMIC DNA]</scope>
    <source>
        <strain evidence="12 13">3773</strain>
    </source>
</reference>
<evidence type="ECO:0000256" key="2">
    <source>
        <dbReference type="ARBA" id="ARBA00011245"/>
    </source>
</evidence>
<dbReference type="InterPro" id="IPR051168">
    <property type="entry name" value="AASS"/>
</dbReference>
<keyword evidence="13" id="KW-1185">Reference proteome</keyword>
<dbReference type="InterPro" id="IPR007698">
    <property type="entry name" value="AlaDH/PNT_NAD(H)-bd"/>
</dbReference>
<protein>
    <recommendedName>
        <fullName evidence="4">Saccharopine dehydrogenase [NAD(+), L-lysine-forming]</fullName>
        <ecNumber evidence="3">1.5.1.7</ecNumber>
    </recommendedName>
    <alternativeName>
        <fullName evidence="8">Lysine--2-oxoglutarate reductase</fullName>
    </alternativeName>
</protein>
<dbReference type="SMART" id="SM01003">
    <property type="entry name" value="AlaDh_PNT_N"/>
    <property type="match status" value="1"/>
</dbReference>
<feature type="domain" description="Alanine dehydrogenase/pyridine nucleotide transhydrogenase NAD(H)-binding" evidence="10">
    <location>
        <begin position="167"/>
        <end position="338"/>
    </location>
</feature>
<evidence type="ECO:0000256" key="4">
    <source>
        <dbReference type="ARBA" id="ARBA00021221"/>
    </source>
</evidence>
<comment type="caution">
    <text evidence="12">The sequence shown here is derived from an EMBL/GenBank/DDBJ whole genome shotgun (WGS) entry which is preliminary data.</text>
</comment>
<gene>
    <name evidence="12" type="ORF">J2X31_001287</name>
</gene>
<dbReference type="Pfam" id="PF05222">
    <property type="entry name" value="AlaDh_PNT_N"/>
    <property type="match status" value="1"/>
</dbReference>
<proteinExistence type="predicted"/>
<dbReference type="InterPro" id="IPR027281">
    <property type="entry name" value="Lys1"/>
</dbReference>
<keyword evidence="7" id="KW-1015">Disulfide bond</keyword>
<dbReference type="PANTHER" id="PTHR11133">
    <property type="entry name" value="SACCHAROPINE DEHYDROGENASE"/>
    <property type="match status" value="1"/>
</dbReference>
<dbReference type="Gene3D" id="3.40.50.720">
    <property type="entry name" value="NAD(P)-binding Rossmann-like Domain"/>
    <property type="match status" value="2"/>
</dbReference>
<keyword evidence="6" id="KW-0560">Oxidoreductase</keyword>
<evidence type="ECO:0000256" key="1">
    <source>
        <dbReference type="ARBA" id="ARBA00004884"/>
    </source>
</evidence>
<dbReference type="Proteomes" id="UP001255185">
    <property type="component" value="Unassembled WGS sequence"/>
</dbReference>
<evidence type="ECO:0000313" key="13">
    <source>
        <dbReference type="Proteomes" id="UP001255185"/>
    </source>
</evidence>
<dbReference type="SMART" id="SM01002">
    <property type="entry name" value="AlaDh_PNT_C"/>
    <property type="match status" value="1"/>
</dbReference>
<sequence>MKFGIIKERKNPPDRRVVFTPEELVRLKQEHPEAEIKVESSDIRIFTDDQYSELGIEVVSDVSDCDVLFGVKEVPIYALIPNKKYFFFSHTIKKQVHNRELLRAILEKKIDLYDHETIVDENFKRLIGFGRYAGIVGAYNGIRAFGIKFELFNLPKAETLSGKDALIERLRRVVLPPVKIVLTGEGKVGNGAKEILQAMKIKEVSVENFLTKIYSEPVFVQIDVLDYNKRIDGKPSDKENFYHHPTEYTSDFERFTKVSDIFMAGHFYGNDAPVILSREMLRANDCKIKVVADISCDTNGPIACTIKASTIAEPIFGYLPSEDKEVDVFHPAAIVVMSIDNLPCELPKDASEGFGEMFMKHVVPAFFNGDKDGILQRAKITENGQLTDRFKYLQDYVDDHKFESVPH</sequence>
<evidence type="ECO:0000259" key="11">
    <source>
        <dbReference type="SMART" id="SM01003"/>
    </source>
</evidence>
<comment type="catalytic activity">
    <reaction evidence="9">
        <text>L-saccharopine + NAD(+) + H2O = L-lysine + 2-oxoglutarate + NADH + H(+)</text>
        <dbReference type="Rhea" id="RHEA:12440"/>
        <dbReference type="ChEBI" id="CHEBI:15377"/>
        <dbReference type="ChEBI" id="CHEBI:15378"/>
        <dbReference type="ChEBI" id="CHEBI:16810"/>
        <dbReference type="ChEBI" id="CHEBI:32551"/>
        <dbReference type="ChEBI" id="CHEBI:57540"/>
        <dbReference type="ChEBI" id="CHEBI:57945"/>
        <dbReference type="ChEBI" id="CHEBI:57951"/>
        <dbReference type="EC" id="1.5.1.7"/>
    </reaction>
</comment>
<evidence type="ECO:0000256" key="5">
    <source>
        <dbReference type="ARBA" id="ARBA00022605"/>
    </source>
</evidence>
<dbReference type="EMBL" id="JAVDVI010000004">
    <property type="protein sequence ID" value="MDR6967280.1"/>
    <property type="molecule type" value="Genomic_DNA"/>
</dbReference>
<evidence type="ECO:0000256" key="7">
    <source>
        <dbReference type="ARBA" id="ARBA00023157"/>
    </source>
</evidence>
<comment type="subunit">
    <text evidence="2">Monomer.</text>
</comment>
<dbReference type="CDD" id="cd05199">
    <property type="entry name" value="SDH_like"/>
    <property type="match status" value="1"/>
</dbReference>
<evidence type="ECO:0000313" key="12">
    <source>
        <dbReference type="EMBL" id="MDR6967280.1"/>
    </source>
</evidence>
<name>A0ABU1TMW8_9FLAO</name>
<dbReference type="SUPFAM" id="SSF52283">
    <property type="entry name" value="Formate/glycerate dehydrogenase catalytic domain-like"/>
    <property type="match status" value="1"/>
</dbReference>
<dbReference type="RefSeq" id="WP_310025344.1">
    <property type="nucleotide sequence ID" value="NZ_JAVDVI010000004.1"/>
</dbReference>
<feature type="domain" description="Alanine dehydrogenase/pyridine nucleotide transhydrogenase N-terminal" evidence="11">
    <location>
        <begin position="4"/>
        <end position="136"/>
    </location>
</feature>
<organism evidence="12 13">
    <name type="scientific">Flavobacterium arsenatis</name>
    <dbReference type="NCBI Taxonomy" id="1484332"/>
    <lineage>
        <taxon>Bacteria</taxon>
        <taxon>Pseudomonadati</taxon>
        <taxon>Bacteroidota</taxon>
        <taxon>Flavobacteriia</taxon>
        <taxon>Flavobacteriales</taxon>
        <taxon>Flavobacteriaceae</taxon>
        <taxon>Flavobacterium</taxon>
    </lineage>
</organism>